<comment type="caution">
    <text evidence="12">The sequence shown here is derived from an EMBL/GenBank/DDBJ whole genome shotgun (WGS) entry which is preliminary data.</text>
</comment>
<dbReference type="InterPro" id="IPR058922">
    <property type="entry name" value="WHD_DRP"/>
</dbReference>
<dbReference type="InterPro" id="IPR027417">
    <property type="entry name" value="P-loop_NTPase"/>
</dbReference>
<gene>
    <name evidence="12" type="ORF">LUZ63_013088</name>
</gene>
<dbReference type="InterPro" id="IPR036388">
    <property type="entry name" value="WH-like_DNA-bd_sf"/>
</dbReference>
<comment type="similarity">
    <text evidence="1">Belongs to the disease resistance NB-LRR family.</text>
</comment>
<proteinExistence type="inferred from homology"/>
<dbReference type="GO" id="GO:0043531">
    <property type="term" value="F:ADP binding"/>
    <property type="evidence" value="ECO:0007669"/>
    <property type="project" value="InterPro"/>
</dbReference>
<feature type="domain" description="R13L1/DRL21-like LRR repeat region" evidence="11">
    <location>
        <begin position="884"/>
        <end position="1017"/>
    </location>
</feature>
<protein>
    <submittedName>
        <fullName evidence="12">Uncharacterized protein</fullName>
    </submittedName>
</protein>
<name>A0A9Q0HKC6_9POAL</name>
<accession>A0A9Q0HKC6</accession>
<evidence type="ECO:0000313" key="13">
    <source>
        <dbReference type="Proteomes" id="UP001151287"/>
    </source>
</evidence>
<feature type="domain" description="Disease resistance R13L4/SHOC-2-like LRR" evidence="10">
    <location>
        <begin position="542"/>
        <end position="663"/>
    </location>
</feature>
<feature type="domain" description="Disease resistance N-terminal" evidence="8">
    <location>
        <begin position="11"/>
        <end position="95"/>
    </location>
</feature>
<evidence type="ECO:0000256" key="5">
    <source>
        <dbReference type="ARBA" id="ARBA00022821"/>
    </source>
</evidence>
<dbReference type="PANTHER" id="PTHR36766:SF40">
    <property type="entry name" value="DISEASE RESISTANCE PROTEIN RGA3"/>
    <property type="match status" value="1"/>
</dbReference>
<dbReference type="SMART" id="SM00369">
    <property type="entry name" value="LRR_TYP"/>
    <property type="match status" value="5"/>
</dbReference>
<evidence type="ECO:0000256" key="6">
    <source>
        <dbReference type="ARBA" id="ARBA00022840"/>
    </source>
</evidence>
<dbReference type="InterPro" id="IPR002182">
    <property type="entry name" value="NB-ARC"/>
</dbReference>
<dbReference type="InterPro" id="IPR055414">
    <property type="entry name" value="LRR_R13L4/SHOC2-like"/>
</dbReference>
<evidence type="ECO:0000256" key="1">
    <source>
        <dbReference type="ARBA" id="ARBA00008894"/>
    </source>
</evidence>
<feature type="domain" description="Disease resistance R13L4/SHOC-2-like LRR" evidence="10">
    <location>
        <begin position="675"/>
        <end position="781"/>
    </location>
</feature>
<dbReference type="Gene3D" id="1.10.8.430">
    <property type="entry name" value="Helical domain of apoptotic protease-activating factors"/>
    <property type="match status" value="1"/>
</dbReference>
<dbReference type="InterPro" id="IPR056789">
    <property type="entry name" value="LRR_R13L1-DRL21"/>
</dbReference>
<evidence type="ECO:0000259" key="7">
    <source>
        <dbReference type="Pfam" id="PF00931"/>
    </source>
</evidence>
<keyword evidence="3" id="KW-0677">Repeat</keyword>
<evidence type="ECO:0000259" key="11">
    <source>
        <dbReference type="Pfam" id="PF25019"/>
    </source>
</evidence>
<sequence>MAGPIVVSTLVKIVGEKLGSALLKEFSSLWGVKNDLEALESAISTIRDVLDDAEQYFQKNKPVYNWLMKLKEVVYDVDDLLDIIYSEAEKGKAKSYGKISKVGNFISNANPLKPLKFKLVNKIKSVNKRLVAIATEKEMYLLDLDTFVVESKKPCIENQKTISIRNKDSIFGRDDEKKDIISQLKRIDGKKNVSVISIVGLGGVGKTTLAQLAYNNEDELKEYFNPKIWVYVSQNFNIENILKVMIESVSQGERKLQNLNNLAVELQKHLNGKRFLIVLDDIWNEDQEEWEKLNDILNCGENGSKIIATTRSKRVSEIMESTSLIMLEGLSKEMSWTLFEQKAFSECERELNCEILNIAKEIVKKCGGLPLALKTLGSTMRFKMSREEWLAIRDSEIWEIDNESKIMKSLRLSYSNFSSQLKECFIYCSILPKGRSIFKEELINQWIAHTRSTACMEVQKGNEYFDQLVQVGFLQNAVKKSFTRGVECNMHDLVHDLAQSIAGQRYLLIKNRCKVPIKIDSCKYMSLINFQGKVKPTNIKKVHALHIKGGEPNVIDTISKAQNLRSLFLERILIDSLPTHISKLIHLKYLCISGCGFTTIPKDIGALWNLQALYLRNCGKITYLSESIGKLISLRTLELNLDNLKCLPESIGQCRSLQNLIVNSQQIKRICNSMFIQALNLSDCSKLKRASVDVFRLINSIRNINLSYCSNLEEVPVSIGNLVSLECLNLSHCRSLKCLPESVGNLQNLRVMNLSDCHELEEVPAAIGNLVSLEILDLSCCWKLKYLPESIGTLVNLNDMNLHCSRIETLPSSICELSNLVTLNLTVKNKKIDLPIWLGNMKKLRYMHINPWSLNGMPIDIGKLTDLRVLRSFHVSRENKYASISELEHLNFLGGELEISGLENLNNPSEATQANLKEKQNLYHLGLSWDPADVLNDNVGHWFSVLEALEPPSSIKRLDLQCYPGVEYPNWMMVLSENNTTTFPYLTSLTLSHLQWCSSIPHLAELPHLEYLKLEGMLNLTNYSGHFPSLVELHLNEMPNLEEVTTMKLDTENVYKPAFPRLSKLVIKSCPKVRIQPRLPPSVVELILDRSNEELLGVEFFNGESSSEICSQPLGIRKLKISQMETQLVWLKQLTSLTILQLWCCEGNCLPESMRHLTSLRKLQIENCKCLHALPEWLGELKSLEELNIWSVPLTCLPESMKHMSSLRELTFGNCDGLRVLPEWFGQLKSLKKLKIVYTPLTCLPKSMKELTTLESLRIEDCLELKRRCEEGEDWHLISHIPDVRIGDF</sequence>
<evidence type="ECO:0000256" key="4">
    <source>
        <dbReference type="ARBA" id="ARBA00022741"/>
    </source>
</evidence>
<dbReference type="InterPro" id="IPR041118">
    <property type="entry name" value="Rx_N"/>
</dbReference>
<keyword evidence="2" id="KW-0433">Leucine-rich repeat</keyword>
<dbReference type="Gene3D" id="1.20.5.4130">
    <property type="match status" value="1"/>
</dbReference>
<dbReference type="GO" id="GO:0006952">
    <property type="term" value="P:defense response"/>
    <property type="evidence" value="ECO:0007669"/>
    <property type="project" value="UniProtKB-KW"/>
</dbReference>
<evidence type="ECO:0000259" key="9">
    <source>
        <dbReference type="Pfam" id="PF23559"/>
    </source>
</evidence>
<dbReference type="OrthoDB" id="1658288at2759"/>
<dbReference type="SUPFAM" id="SSF52058">
    <property type="entry name" value="L domain-like"/>
    <property type="match status" value="3"/>
</dbReference>
<evidence type="ECO:0000259" key="8">
    <source>
        <dbReference type="Pfam" id="PF18052"/>
    </source>
</evidence>
<dbReference type="Gene3D" id="1.10.10.10">
    <property type="entry name" value="Winged helix-like DNA-binding domain superfamily/Winged helix DNA-binding domain"/>
    <property type="match status" value="1"/>
</dbReference>
<dbReference type="EMBL" id="JAMQYH010000004">
    <property type="protein sequence ID" value="KAJ1688933.1"/>
    <property type="molecule type" value="Genomic_DNA"/>
</dbReference>
<dbReference type="GO" id="GO:0051707">
    <property type="term" value="P:response to other organism"/>
    <property type="evidence" value="ECO:0007669"/>
    <property type="project" value="UniProtKB-ARBA"/>
</dbReference>
<keyword evidence="13" id="KW-1185">Reference proteome</keyword>
<dbReference type="Pfam" id="PF23598">
    <property type="entry name" value="LRR_14"/>
    <property type="match status" value="2"/>
</dbReference>
<feature type="domain" description="Disease resistance protein winged helix" evidence="9">
    <location>
        <begin position="430"/>
        <end position="498"/>
    </location>
</feature>
<dbReference type="InterPro" id="IPR042197">
    <property type="entry name" value="Apaf_helical"/>
</dbReference>
<evidence type="ECO:0000256" key="2">
    <source>
        <dbReference type="ARBA" id="ARBA00022614"/>
    </source>
</evidence>
<evidence type="ECO:0000259" key="10">
    <source>
        <dbReference type="Pfam" id="PF23598"/>
    </source>
</evidence>
<keyword evidence="4" id="KW-0547">Nucleotide-binding</keyword>
<dbReference type="Pfam" id="PF23559">
    <property type="entry name" value="WHD_DRP"/>
    <property type="match status" value="1"/>
</dbReference>
<evidence type="ECO:0000256" key="3">
    <source>
        <dbReference type="ARBA" id="ARBA00022737"/>
    </source>
</evidence>
<dbReference type="PRINTS" id="PR00364">
    <property type="entry name" value="DISEASERSIST"/>
</dbReference>
<dbReference type="Pfam" id="PF18052">
    <property type="entry name" value="Rx_N"/>
    <property type="match status" value="1"/>
</dbReference>
<dbReference type="SUPFAM" id="SSF52540">
    <property type="entry name" value="P-loop containing nucleoside triphosphate hydrolases"/>
    <property type="match status" value="1"/>
</dbReference>
<dbReference type="Gene3D" id="3.80.10.10">
    <property type="entry name" value="Ribonuclease Inhibitor"/>
    <property type="match status" value="3"/>
</dbReference>
<dbReference type="FunFam" id="3.40.50.300:FF:001091">
    <property type="entry name" value="Probable disease resistance protein At1g61300"/>
    <property type="match status" value="1"/>
</dbReference>
<evidence type="ECO:0000313" key="12">
    <source>
        <dbReference type="EMBL" id="KAJ1688933.1"/>
    </source>
</evidence>
<dbReference type="Proteomes" id="UP001151287">
    <property type="component" value="Unassembled WGS sequence"/>
</dbReference>
<dbReference type="InterPro" id="IPR003591">
    <property type="entry name" value="Leu-rich_rpt_typical-subtyp"/>
</dbReference>
<dbReference type="Pfam" id="PF25019">
    <property type="entry name" value="LRR_R13L1-DRL21"/>
    <property type="match status" value="2"/>
</dbReference>
<feature type="domain" description="NB-ARC" evidence="7">
    <location>
        <begin position="175"/>
        <end position="345"/>
    </location>
</feature>
<keyword evidence="6" id="KW-0067">ATP-binding</keyword>
<dbReference type="Gene3D" id="3.40.50.300">
    <property type="entry name" value="P-loop containing nucleotide triphosphate hydrolases"/>
    <property type="match status" value="1"/>
</dbReference>
<dbReference type="InterPro" id="IPR032675">
    <property type="entry name" value="LRR_dom_sf"/>
</dbReference>
<feature type="domain" description="R13L1/DRL21-like LRR repeat region" evidence="11">
    <location>
        <begin position="1128"/>
        <end position="1190"/>
    </location>
</feature>
<dbReference type="GO" id="GO:0005524">
    <property type="term" value="F:ATP binding"/>
    <property type="evidence" value="ECO:0007669"/>
    <property type="project" value="UniProtKB-KW"/>
</dbReference>
<organism evidence="12 13">
    <name type="scientific">Rhynchospora breviuscula</name>
    <dbReference type="NCBI Taxonomy" id="2022672"/>
    <lineage>
        <taxon>Eukaryota</taxon>
        <taxon>Viridiplantae</taxon>
        <taxon>Streptophyta</taxon>
        <taxon>Embryophyta</taxon>
        <taxon>Tracheophyta</taxon>
        <taxon>Spermatophyta</taxon>
        <taxon>Magnoliopsida</taxon>
        <taxon>Liliopsida</taxon>
        <taxon>Poales</taxon>
        <taxon>Cyperaceae</taxon>
        <taxon>Cyperoideae</taxon>
        <taxon>Rhynchosporeae</taxon>
        <taxon>Rhynchospora</taxon>
    </lineage>
</organism>
<keyword evidence="5" id="KW-0611">Plant defense</keyword>
<dbReference type="Pfam" id="PF00931">
    <property type="entry name" value="NB-ARC"/>
    <property type="match status" value="1"/>
</dbReference>
<dbReference type="PANTHER" id="PTHR36766">
    <property type="entry name" value="PLANT BROAD-SPECTRUM MILDEW RESISTANCE PROTEIN RPW8"/>
    <property type="match status" value="1"/>
</dbReference>
<reference evidence="12" key="1">
    <citation type="journal article" date="2022" name="Cell">
        <title>Repeat-based holocentromeres influence genome architecture and karyotype evolution.</title>
        <authorList>
            <person name="Hofstatter P.G."/>
            <person name="Thangavel G."/>
            <person name="Lux T."/>
            <person name="Neumann P."/>
            <person name="Vondrak T."/>
            <person name="Novak P."/>
            <person name="Zhang M."/>
            <person name="Costa L."/>
            <person name="Castellani M."/>
            <person name="Scott A."/>
            <person name="Toegelov H."/>
            <person name="Fuchs J."/>
            <person name="Mata-Sucre Y."/>
            <person name="Dias Y."/>
            <person name="Vanzela A.L.L."/>
            <person name="Huettel B."/>
            <person name="Almeida C.C.S."/>
            <person name="Simkova H."/>
            <person name="Souza G."/>
            <person name="Pedrosa-Harand A."/>
            <person name="Macas J."/>
            <person name="Mayer K.F.X."/>
            <person name="Houben A."/>
            <person name="Marques A."/>
        </authorList>
    </citation>
    <scope>NUCLEOTIDE SEQUENCE</scope>
    <source>
        <strain evidence="12">RhyBre1mFocal</strain>
    </source>
</reference>